<feature type="domain" description="Glycosyl hydrolase family 31 C-terminal" evidence="6">
    <location>
        <begin position="598"/>
        <end position="685"/>
    </location>
</feature>
<feature type="domain" description="DUF5110" evidence="5">
    <location>
        <begin position="704"/>
        <end position="770"/>
    </location>
</feature>
<dbReference type="EMBL" id="BMMF01000002">
    <property type="protein sequence ID" value="GGK21844.1"/>
    <property type="molecule type" value="Genomic_DNA"/>
</dbReference>
<dbReference type="Pfam" id="PF13802">
    <property type="entry name" value="Gal_mutarotas_2"/>
    <property type="match status" value="1"/>
</dbReference>
<keyword evidence="2" id="KW-0378">Hydrolase</keyword>
<dbReference type="PANTHER" id="PTHR22762:SF165">
    <property type="entry name" value="PUTATIVE (AFU_ORTHOLOGUE AFUA_1G06560)-RELATED"/>
    <property type="match status" value="1"/>
</dbReference>
<dbReference type="InterPro" id="IPR000322">
    <property type="entry name" value="Glyco_hydro_31_TIM"/>
</dbReference>
<dbReference type="GO" id="GO:0004553">
    <property type="term" value="F:hydrolase activity, hydrolyzing O-glycosyl compounds"/>
    <property type="evidence" value="ECO:0007669"/>
    <property type="project" value="InterPro"/>
</dbReference>
<evidence type="ECO:0000259" key="6">
    <source>
        <dbReference type="Pfam" id="PF21365"/>
    </source>
</evidence>
<dbReference type="InterPro" id="IPR025887">
    <property type="entry name" value="Glyco_hydro_31_N_dom"/>
</dbReference>
<protein>
    <submittedName>
        <fullName evidence="7">Glucosidase</fullName>
    </submittedName>
</protein>
<dbReference type="PANTHER" id="PTHR22762">
    <property type="entry name" value="ALPHA-GLUCOSIDASE"/>
    <property type="match status" value="1"/>
</dbReference>
<dbReference type="SUPFAM" id="SSF51011">
    <property type="entry name" value="Glycosyl hydrolase domain"/>
    <property type="match status" value="1"/>
</dbReference>
<comment type="caution">
    <text evidence="7">The sequence shown here is derived from an EMBL/GenBank/DDBJ whole genome shotgun (WGS) entry which is preliminary data.</text>
</comment>
<dbReference type="Gene3D" id="2.60.40.1760">
    <property type="entry name" value="glycosyl hydrolase (family 31)"/>
    <property type="match status" value="1"/>
</dbReference>
<gene>
    <name evidence="7" type="ORF">GCM10011322_05650</name>
</gene>
<evidence type="ECO:0000313" key="8">
    <source>
        <dbReference type="Proteomes" id="UP000600449"/>
    </source>
</evidence>
<dbReference type="Pfam" id="PF21365">
    <property type="entry name" value="Glyco_hydro_31_3rd"/>
    <property type="match status" value="1"/>
</dbReference>
<evidence type="ECO:0000313" key="7">
    <source>
        <dbReference type="EMBL" id="GGK21844.1"/>
    </source>
</evidence>
<keyword evidence="2" id="KW-0326">Glycosidase</keyword>
<reference evidence="7 8" key="1">
    <citation type="journal article" date="2014" name="Int. J. Syst. Evol. Microbiol.">
        <title>Complete genome sequence of Corynebacterium casei LMG S-19264T (=DSM 44701T), isolated from a smear-ripened cheese.</title>
        <authorList>
            <consortium name="US DOE Joint Genome Institute (JGI-PGF)"/>
            <person name="Walter F."/>
            <person name="Albersmeier A."/>
            <person name="Kalinowski J."/>
            <person name="Ruckert C."/>
        </authorList>
    </citation>
    <scope>NUCLEOTIDE SEQUENCE [LARGE SCALE GENOMIC DNA]</scope>
    <source>
        <strain evidence="7 8">CGMCC 1.9161</strain>
    </source>
</reference>
<dbReference type="InterPro" id="IPR013780">
    <property type="entry name" value="Glyco_hydro_b"/>
</dbReference>
<feature type="domain" description="Glycoside hydrolase family 31 TIM barrel" evidence="3">
    <location>
        <begin position="261"/>
        <end position="590"/>
    </location>
</feature>
<keyword evidence="8" id="KW-1185">Reference proteome</keyword>
<evidence type="ECO:0000256" key="1">
    <source>
        <dbReference type="ARBA" id="ARBA00007806"/>
    </source>
</evidence>
<dbReference type="Gene3D" id="2.60.40.1180">
    <property type="entry name" value="Golgi alpha-mannosidase II"/>
    <property type="match status" value="2"/>
</dbReference>
<dbReference type="GO" id="GO:0030246">
    <property type="term" value="F:carbohydrate binding"/>
    <property type="evidence" value="ECO:0007669"/>
    <property type="project" value="InterPro"/>
</dbReference>
<organism evidence="7 8">
    <name type="scientific">Salinarimonas ramus</name>
    <dbReference type="NCBI Taxonomy" id="690164"/>
    <lineage>
        <taxon>Bacteria</taxon>
        <taxon>Pseudomonadati</taxon>
        <taxon>Pseudomonadota</taxon>
        <taxon>Alphaproteobacteria</taxon>
        <taxon>Hyphomicrobiales</taxon>
        <taxon>Salinarimonadaceae</taxon>
        <taxon>Salinarimonas</taxon>
    </lineage>
</organism>
<dbReference type="CDD" id="cd14752">
    <property type="entry name" value="GH31_N"/>
    <property type="match status" value="1"/>
</dbReference>
<evidence type="ECO:0000256" key="2">
    <source>
        <dbReference type="RuleBase" id="RU361185"/>
    </source>
</evidence>
<dbReference type="InterPro" id="IPR048395">
    <property type="entry name" value="Glyco_hydro_31_C"/>
</dbReference>
<dbReference type="InterPro" id="IPR017853">
    <property type="entry name" value="GH"/>
</dbReference>
<evidence type="ECO:0000259" key="3">
    <source>
        <dbReference type="Pfam" id="PF01055"/>
    </source>
</evidence>
<dbReference type="Pfam" id="PF01055">
    <property type="entry name" value="Glyco_hydro_31_2nd"/>
    <property type="match status" value="1"/>
</dbReference>
<name>A0A917Q4G5_9HYPH</name>
<sequence length="796" mass="87258">MKLLARADAVREIPHGVEVETDHGARLTIVLAGPDLAHVSLVRSAGWRLDRTWTIAPDGLEPPDEGRARDALDGFAPPNTQVSQADGVVTLSGGDIAVAIRANPLHLAFHRDGESAPFASDRPSGAYMLSRRTNAFVHHMARRASERHYGLGDKAGAVDRTGRRFRLEAVDPCGYDAETSDPLYKVAPILICDDRETGIAYGILYDNLAAADLDLGATIDNYHAPFRSYRAEDGDLDYWIVLGRSVLDVARKIDKLVGGQALPPKWALGFGLTSMSIADAPDADARIREIIADFARHDLPCDTFHFGSGYTLHGGKRHTFRWNETKFPDPAGTLAALHEAGLRTITNIKPCLLDDHPDYEPAAQAGILVKDGDGADAPPAVSLFWDGPGGHLDFTNPDGVAWWRGRMRERLLAIGVDTVWNDNNEYEIWDEDARCAGFGKPFDLALARPLQPLLMTRASFREQQEIAPGKRPYAITRAGGPGIGRYGQSWTGDNTTAWKTLRWNIAQGLSMGLSAMGNTGHDVGGFLGPEPTPELLVRFTEMCSLWPRMVMNSWKSSGITTLPWMFPDVIPQMREAMRLRYRLMPYLYSAMWRAARDGTPAVKPLFTLFPDDPLVATRDDLFLLGDDLLVAPVLVEGETRRSVPLPAGTAWIGFHDGARFEGGREVEIEAPLGRLPVLVREGAMIPLSRQLTRIDPARETWRGLRVHPGADGASETVLYEDDGETADWRGDGSCLIRVAMRVEGERLSLEASREGAWRPAYDALEIEIAGGRTFREIMLNGTPATAGAPLRLGFGG</sequence>
<feature type="domain" description="Glycoside hydrolase family 31 N-terminal" evidence="4">
    <location>
        <begin position="27"/>
        <end position="214"/>
    </location>
</feature>
<evidence type="ECO:0000259" key="4">
    <source>
        <dbReference type="Pfam" id="PF13802"/>
    </source>
</evidence>
<dbReference type="SUPFAM" id="SSF74650">
    <property type="entry name" value="Galactose mutarotase-like"/>
    <property type="match status" value="1"/>
</dbReference>
<accession>A0A917Q4G5</accession>
<proteinExistence type="inferred from homology"/>
<evidence type="ECO:0000259" key="5">
    <source>
        <dbReference type="Pfam" id="PF17137"/>
    </source>
</evidence>
<dbReference type="SUPFAM" id="SSF51445">
    <property type="entry name" value="(Trans)glycosidases"/>
    <property type="match status" value="1"/>
</dbReference>
<dbReference type="AlphaFoldDB" id="A0A917Q4G5"/>
<dbReference type="GO" id="GO:0005975">
    <property type="term" value="P:carbohydrate metabolic process"/>
    <property type="evidence" value="ECO:0007669"/>
    <property type="project" value="InterPro"/>
</dbReference>
<dbReference type="Proteomes" id="UP000600449">
    <property type="component" value="Unassembled WGS sequence"/>
</dbReference>
<dbReference type="RefSeq" id="WP_188909349.1">
    <property type="nucleotide sequence ID" value="NZ_BMMF01000002.1"/>
</dbReference>
<dbReference type="CDD" id="cd06599">
    <property type="entry name" value="GH31_glycosidase_Aec37"/>
    <property type="match status" value="1"/>
</dbReference>
<dbReference type="InterPro" id="IPR033403">
    <property type="entry name" value="DUF5110"/>
</dbReference>
<comment type="similarity">
    <text evidence="1 2">Belongs to the glycosyl hydrolase 31 family.</text>
</comment>
<dbReference type="InterPro" id="IPR011013">
    <property type="entry name" value="Gal_mutarotase_sf_dom"/>
</dbReference>
<dbReference type="Pfam" id="PF17137">
    <property type="entry name" value="DUF5110"/>
    <property type="match status" value="1"/>
</dbReference>
<dbReference type="Gene3D" id="3.20.20.80">
    <property type="entry name" value="Glycosidases"/>
    <property type="match status" value="1"/>
</dbReference>